<dbReference type="RefSeq" id="XP_008484698.1">
    <property type="nucleotide sequence ID" value="XM_008486476.1"/>
</dbReference>
<dbReference type="GO" id="GO:0008135">
    <property type="term" value="F:translation factor activity, RNA binding"/>
    <property type="evidence" value="ECO:0007669"/>
    <property type="project" value="TreeGrafter"/>
</dbReference>
<organism evidence="5 6">
    <name type="scientific">Diaphorina citri</name>
    <name type="common">Asian citrus psyllid</name>
    <dbReference type="NCBI Taxonomy" id="121845"/>
    <lineage>
        <taxon>Eukaryota</taxon>
        <taxon>Metazoa</taxon>
        <taxon>Ecdysozoa</taxon>
        <taxon>Arthropoda</taxon>
        <taxon>Hexapoda</taxon>
        <taxon>Insecta</taxon>
        <taxon>Pterygota</taxon>
        <taxon>Neoptera</taxon>
        <taxon>Paraneoptera</taxon>
        <taxon>Hemiptera</taxon>
        <taxon>Sternorrhyncha</taxon>
        <taxon>Psylloidea</taxon>
        <taxon>Psyllidae</taxon>
        <taxon>Diaphorininae</taxon>
        <taxon>Diaphorina</taxon>
    </lineage>
</organism>
<dbReference type="InterPro" id="IPR035979">
    <property type="entry name" value="RBD_domain_sf"/>
</dbReference>
<dbReference type="Proteomes" id="UP000079169">
    <property type="component" value="Unplaced"/>
</dbReference>
<reference evidence="6" key="1">
    <citation type="submission" date="2025-08" db="UniProtKB">
        <authorList>
            <consortium name="RefSeq"/>
        </authorList>
    </citation>
    <scope>IDENTIFICATION</scope>
</reference>
<dbReference type="PROSITE" id="PS50102">
    <property type="entry name" value="RRM"/>
    <property type="match status" value="1"/>
</dbReference>
<dbReference type="GO" id="GO:0043005">
    <property type="term" value="C:neuron projection"/>
    <property type="evidence" value="ECO:0007669"/>
    <property type="project" value="TreeGrafter"/>
</dbReference>
<evidence type="ECO:0000256" key="1">
    <source>
        <dbReference type="ARBA" id="ARBA00022884"/>
    </source>
</evidence>
<dbReference type="PANTHER" id="PTHR12566:SF9">
    <property type="entry name" value="CYTOPLASMIC POLYADENYLATION ELEMENT-BINDING PROTEIN 1"/>
    <property type="match status" value="1"/>
</dbReference>
<evidence type="ECO:0000259" key="4">
    <source>
        <dbReference type="PROSITE" id="PS50102"/>
    </source>
</evidence>
<evidence type="ECO:0000256" key="2">
    <source>
        <dbReference type="PROSITE-ProRule" id="PRU00176"/>
    </source>
</evidence>
<keyword evidence="1 2" id="KW-0694">RNA-binding</keyword>
<proteinExistence type="predicted"/>
<dbReference type="AlphaFoldDB" id="A0A1S3DM96"/>
<feature type="compositionally biased region" description="Polar residues" evidence="3">
    <location>
        <begin position="185"/>
        <end position="217"/>
    </location>
</feature>
<dbReference type="GO" id="GO:0005737">
    <property type="term" value="C:cytoplasm"/>
    <property type="evidence" value="ECO:0007669"/>
    <property type="project" value="TreeGrafter"/>
</dbReference>
<feature type="region of interest" description="Disordered" evidence="3">
    <location>
        <begin position="185"/>
        <end position="252"/>
    </location>
</feature>
<dbReference type="GO" id="GO:0003730">
    <property type="term" value="F:mRNA 3'-UTR binding"/>
    <property type="evidence" value="ECO:0007669"/>
    <property type="project" value="InterPro"/>
</dbReference>
<feature type="compositionally biased region" description="Low complexity" evidence="3">
    <location>
        <begin position="493"/>
        <end position="502"/>
    </location>
</feature>
<feature type="domain" description="RRM" evidence="4">
    <location>
        <begin position="292"/>
        <end position="381"/>
    </location>
</feature>
<feature type="region of interest" description="Disordered" evidence="3">
    <location>
        <begin position="482"/>
        <end position="502"/>
    </location>
</feature>
<dbReference type="GO" id="GO:0005634">
    <property type="term" value="C:nucleus"/>
    <property type="evidence" value="ECO:0007669"/>
    <property type="project" value="TreeGrafter"/>
</dbReference>
<dbReference type="GeneID" id="103521362"/>
<evidence type="ECO:0000313" key="5">
    <source>
        <dbReference type="Proteomes" id="UP000079169"/>
    </source>
</evidence>
<dbReference type="Gene3D" id="3.30.70.330">
    <property type="match status" value="1"/>
</dbReference>
<sequence length="520" mass="56644">MTGLTLNTLNGFSSREDITTSSATSSPWFDSPLLTPMTPQIVRSPFESNSYAIHGSSHSPPFGSHSMESCSPPYLTDEGDYSPYYQTGGSTDYFSYNNAPSHLNLNGSMTDSSNLDNIEDLLASLSLNNTGWTNLHNLANVCALTSPPLAQGIDPYTILAHQYYENLRKHRDLVHQLDTVLSSLMSGGSNGQSNVRANGTAGSVPSPHTSPLNSPRSSGARHSPPSNGGYYGGGGGGQYLHNGDGGGQGGLQSTLDIAARHHRSSANSQIPQKTWEGVLPLRTQFSDEILSNKIFIGGVPWDTPEYLLLTVFSQFGPVKVEWPQGTPESPTAPKGFAYLVYDSYTSAKAMLEHCAFDGTSYYYKIPSKKRGRENHNSMVRNFKDYSYWANGPRRATSVAEWVSHQALHNGGFAYLVYDSYTSAKAMLEHCAFDGTSYYYKIPSKKRGRENHNSMGICYRYFCRSCWLKVHIGEYSQHDPIVRNVRKSPPSSPSGPHSGVSGAGLSSLGSFGSVLSRSSLI</sequence>
<evidence type="ECO:0000256" key="3">
    <source>
        <dbReference type="SAM" id="MobiDB-lite"/>
    </source>
</evidence>
<evidence type="ECO:0000313" key="6">
    <source>
        <dbReference type="RefSeq" id="XP_008484698.1"/>
    </source>
</evidence>
<dbReference type="Pfam" id="PF16367">
    <property type="entry name" value="RRM_7"/>
    <property type="match status" value="1"/>
</dbReference>
<dbReference type="PaxDb" id="121845-A0A1S3DM96"/>
<dbReference type="GO" id="GO:0000900">
    <property type="term" value="F:mRNA regulatory element binding translation repressor activity"/>
    <property type="evidence" value="ECO:0007669"/>
    <property type="project" value="TreeGrafter"/>
</dbReference>
<dbReference type="GO" id="GO:0045202">
    <property type="term" value="C:synapse"/>
    <property type="evidence" value="ECO:0007669"/>
    <property type="project" value="TreeGrafter"/>
</dbReference>
<dbReference type="KEGG" id="dci:103521362"/>
<dbReference type="SMART" id="SM00360">
    <property type="entry name" value="RRM"/>
    <property type="match status" value="1"/>
</dbReference>
<dbReference type="GO" id="GO:2000766">
    <property type="term" value="P:negative regulation of cytoplasmic translation"/>
    <property type="evidence" value="ECO:0007669"/>
    <property type="project" value="TreeGrafter"/>
</dbReference>
<dbReference type="STRING" id="121845.A0A1S3DM96"/>
<dbReference type="SUPFAM" id="SSF54928">
    <property type="entry name" value="RNA-binding domain, RBD"/>
    <property type="match status" value="1"/>
</dbReference>
<keyword evidence="5" id="KW-1185">Reference proteome</keyword>
<gene>
    <name evidence="6" type="primary">LOC103521362</name>
</gene>
<feature type="compositionally biased region" description="Gly residues" evidence="3">
    <location>
        <begin position="229"/>
        <end position="250"/>
    </location>
</feature>
<dbReference type="InterPro" id="IPR000504">
    <property type="entry name" value="RRM_dom"/>
</dbReference>
<name>A0A1S3DM96_DIACI</name>
<dbReference type="GO" id="GO:0043022">
    <property type="term" value="F:ribosome binding"/>
    <property type="evidence" value="ECO:0007669"/>
    <property type="project" value="TreeGrafter"/>
</dbReference>
<dbReference type="InterPro" id="IPR012677">
    <property type="entry name" value="Nucleotide-bd_a/b_plait_sf"/>
</dbReference>
<protein>
    <submittedName>
        <fullName evidence="6">Cytoplasmic polyadenylation element-binding protein 1-like</fullName>
    </submittedName>
</protein>
<dbReference type="PANTHER" id="PTHR12566">
    <property type="entry name" value="CYTOPLASMIC POLYADENYLATION ELEMENT BINDING PROTEIN CPEB"/>
    <property type="match status" value="1"/>
</dbReference>
<accession>A0A1S3DM96</accession>
<dbReference type="InterPro" id="IPR034819">
    <property type="entry name" value="CPEB"/>
</dbReference>